<keyword evidence="1" id="KW-0812">Transmembrane</keyword>
<feature type="transmembrane region" description="Helical" evidence="1">
    <location>
        <begin position="141"/>
        <end position="162"/>
    </location>
</feature>
<protein>
    <recommendedName>
        <fullName evidence="4">PrsW family intramembrane metalloprotease</fullName>
    </recommendedName>
</protein>
<sequence length="328" mass="35999">MAQPGHNTSLSLPARLLCYLGPPSIVLGVSYISPKTGLLAPLAFLPTAWAYKKWREANEVDPSRRAELEPMVWIYALTATAGIAAVSALQAGVGYGLATVLYGNGEGRKMFLQEAMRNTVTDLSPEIIKRRAELATSSRYIAFYVLTCFSAAGLGEEVLKLLPIIYESQRGTPEERKPRHRSYLDYVMASSLAFGVVEVIGFFYSSCVSGKETGAKLALTVVERLALGSSGHVLMAVLSALRATRRDYYDDTHLSWWRVLGPSVFVHGFFDTAALAFSAYEGNVGWIHPKGVVTTTVMLVMAASVWAGTAWMVWRELKIIAAYDEKRK</sequence>
<evidence type="ECO:0000313" key="2">
    <source>
        <dbReference type="EMBL" id="KAK3054251.1"/>
    </source>
</evidence>
<evidence type="ECO:0000256" key="1">
    <source>
        <dbReference type="SAM" id="Phobius"/>
    </source>
</evidence>
<gene>
    <name evidence="2" type="ORF">LTR09_004519</name>
</gene>
<proteinExistence type="predicted"/>
<dbReference type="EMBL" id="JAWDJX010000012">
    <property type="protein sequence ID" value="KAK3054251.1"/>
    <property type="molecule type" value="Genomic_DNA"/>
</dbReference>
<evidence type="ECO:0000313" key="3">
    <source>
        <dbReference type="Proteomes" id="UP001271007"/>
    </source>
</evidence>
<dbReference type="Proteomes" id="UP001271007">
    <property type="component" value="Unassembled WGS sequence"/>
</dbReference>
<keyword evidence="3" id="KW-1185">Reference proteome</keyword>
<comment type="caution">
    <text evidence="2">The sequence shown here is derived from an EMBL/GenBank/DDBJ whole genome shotgun (WGS) entry which is preliminary data.</text>
</comment>
<feature type="transmembrane region" description="Helical" evidence="1">
    <location>
        <begin position="292"/>
        <end position="314"/>
    </location>
</feature>
<evidence type="ECO:0008006" key="4">
    <source>
        <dbReference type="Google" id="ProtNLM"/>
    </source>
</evidence>
<keyword evidence="1" id="KW-1133">Transmembrane helix</keyword>
<feature type="transmembrane region" description="Helical" evidence="1">
    <location>
        <begin position="256"/>
        <end position="280"/>
    </location>
</feature>
<accession>A0AAJ0G9B5</accession>
<keyword evidence="1" id="KW-0472">Membrane</keyword>
<name>A0AAJ0G9B5_9PEZI</name>
<feature type="transmembrane region" description="Helical" evidence="1">
    <location>
        <begin position="32"/>
        <end position="51"/>
    </location>
</feature>
<feature type="transmembrane region" description="Helical" evidence="1">
    <location>
        <begin position="225"/>
        <end position="244"/>
    </location>
</feature>
<feature type="transmembrane region" description="Helical" evidence="1">
    <location>
        <begin position="183"/>
        <end position="205"/>
    </location>
</feature>
<feature type="transmembrane region" description="Helical" evidence="1">
    <location>
        <begin position="72"/>
        <end position="102"/>
    </location>
</feature>
<organism evidence="2 3">
    <name type="scientific">Extremus antarcticus</name>
    <dbReference type="NCBI Taxonomy" id="702011"/>
    <lineage>
        <taxon>Eukaryota</taxon>
        <taxon>Fungi</taxon>
        <taxon>Dikarya</taxon>
        <taxon>Ascomycota</taxon>
        <taxon>Pezizomycotina</taxon>
        <taxon>Dothideomycetes</taxon>
        <taxon>Dothideomycetidae</taxon>
        <taxon>Mycosphaerellales</taxon>
        <taxon>Extremaceae</taxon>
        <taxon>Extremus</taxon>
    </lineage>
</organism>
<reference evidence="2" key="1">
    <citation type="submission" date="2023-04" db="EMBL/GenBank/DDBJ databases">
        <title>Black Yeasts Isolated from many extreme environments.</title>
        <authorList>
            <person name="Coleine C."/>
            <person name="Stajich J.E."/>
            <person name="Selbmann L."/>
        </authorList>
    </citation>
    <scope>NUCLEOTIDE SEQUENCE</scope>
    <source>
        <strain evidence="2">CCFEE 5312</strain>
    </source>
</reference>
<dbReference type="AlphaFoldDB" id="A0AAJ0G9B5"/>